<evidence type="ECO:0000259" key="1">
    <source>
        <dbReference type="Pfam" id="PF19935"/>
    </source>
</evidence>
<accession>A0A0B5QJ34</accession>
<reference evidence="3" key="1">
    <citation type="submission" date="2014-12" db="EMBL/GenBank/DDBJ databases">
        <title>Genome sequence of Clostridium beijerinckii strain 59B.</title>
        <authorList>
            <person name="Little G.T."/>
            <person name="Minton N.P."/>
        </authorList>
    </citation>
    <scope>NUCLEOTIDE SEQUENCE [LARGE SCALE GENOMIC DNA]</scope>
    <source>
        <strain evidence="3">59B</strain>
    </source>
</reference>
<feature type="domain" description="DUF6398" evidence="1">
    <location>
        <begin position="14"/>
        <end position="119"/>
    </location>
</feature>
<dbReference type="InterPro" id="IPR011990">
    <property type="entry name" value="TPR-like_helical_dom_sf"/>
</dbReference>
<dbReference type="SUPFAM" id="SSF48452">
    <property type="entry name" value="TPR-like"/>
    <property type="match status" value="1"/>
</dbReference>
<dbReference type="STRING" id="1520.LF65_01349"/>
<dbReference type="AlphaFoldDB" id="A0A0B5QJ34"/>
<evidence type="ECO:0000313" key="2">
    <source>
        <dbReference type="EMBL" id="AJG97962.1"/>
    </source>
</evidence>
<dbReference type="RefSeq" id="WP_041895010.1">
    <property type="nucleotide sequence ID" value="NZ_CP010086.2"/>
</dbReference>
<gene>
    <name evidence="2" type="ORF">LF65_01349</name>
</gene>
<dbReference type="OrthoDB" id="6399948at2"/>
<dbReference type="Proteomes" id="UP000031866">
    <property type="component" value="Chromosome"/>
</dbReference>
<sequence>MQELSNGIASKYEEIIEKIKSFSDEYLNEDYKNICVLATETLFLNYEEQFKKGKSFSWGAGIVHAIGTANNLFDSKEKPYIKVADLYKEFGVSSSTGSSKSKEVKSLLDISKDNNKWIIGENKDAEASEGTMLKAKEEVALTMNDKIEEDKAVKDETKVPFKFDVHKDYIMAQRTIEYAWRQKNYKNKAKYAKEALEVYEDCADAYIILSKDSSLNNNQRTELLEKAVNAAKNLLRIDDLKNAPAELLRLKIARQLFGAKYSLAIHLWEIGEKEAAIENALEILEYDEKDELVVRSLVVNWLLIEERYEQLKSLLEKYEKDNLAAIHYSRVALLYKINEIKAAESALRRAYKRNPHVIPYILKQKRVSSTLPNLIRFGSEEEAMKYASLGLDIWNDPKMLQWIKEKKKEFDIINFS</sequence>
<dbReference type="KEGG" id="cbei:LF65_01349"/>
<evidence type="ECO:0000313" key="3">
    <source>
        <dbReference type="Proteomes" id="UP000031866"/>
    </source>
</evidence>
<name>A0A0B5QJ34_CLOBE</name>
<dbReference type="Pfam" id="PF19935">
    <property type="entry name" value="DUF6398"/>
    <property type="match status" value="1"/>
</dbReference>
<protein>
    <recommendedName>
        <fullName evidence="1">DUF6398 domain-containing protein</fullName>
    </recommendedName>
</protein>
<dbReference type="Gene3D" id="1.25.40.10">
    <property type="entry name" value="Tetratricopeptide repeat domain"/>
    <property type="match status" value="1"/>
</dbReference>
<organism evidence="2 3">
    <name type="scientific">Clostridium beijerinckii</name>
    <name type="common">Clostridium MP</name>
    <dbReference type="NCBI Taxonomy" id="1520"/>
    <lineage>
        <taxon>Bacteria</taxon>
        <taxon>Bacillati</taxon>
        <taxon>Bacillota</taxon>
        <taxon>Clostridia</taxon>
        <taxon>Eubacteriales</taxon>
        <taxon>Clostridiaceae</taxon>
        <taxon>Clostridium</taxon>
    </lineage>
</organism>
<dbReference type="InterPro" id="IPR045651">
    <property type="entry name" value="DUF6398"/>
</dbReference>
<dbReference type="EMBL" id="CP010086">
    <property type="protein sequence ID" value="AJG97962.1"/>
    <property type="molecule type" value="Genomic_DNA"/>
</dbReference>
<proteinExistence type="predicted"/>